<protein>
    <submittedName>
        <fullName evidence="3">Uncharacterized protein</fullName>
    </submittedName>
</protein>
<dbReference type="Proteomes" id="UP000886742">
    <property type="component" value="Unassembled WGS sequence"/>
</dbReference>
<dbReference type="AlphaFoldDB" id="A0A9D1FFF2"/>
<sequence length="346" mass="37941">MKKVLEFLQKNKYALIWTICYGVIIWAVLKWLFNFDIFSGAQWHILMHAQLRGFPGFVFGILILAAIPMYIATTSIILRTKKPLFTIPLPQFMQPVPDDTIKPTQDTAPKNADTAPIVDTTPTPAPKEIPTELRAAFIRARAHSGHAPKSNFDISNITSSHPATPSPQPELQPATELPLPTDFDVAEDNPFDMGTPTFAPVFSDVNFDNDTGTTDADTDAQAPIENKPAPAPTQLPGDVTDDLRPVAEYLSAKGIEHTIESGIIFTLQDAIAAHNDPDFWIADDTNWFASGKQKPSPADAVLAAGVARGVRPVLYLGQTNILDLDARRAQWTRDGITVITDLNDLH</sequence>
<keyword evidence="2" id="KW-0812">Transmembrane</keyword>
<reference evidence="3" key="1">
    <citation type="submission" date="2020-10" db="EMBL/GenBank/DDBJ databases">
        <authorList>
            <person name="Gilroy R."/>
        </authorList>
    </citation>
    <scope>NUCLEOTIDE SEQUENCE</scope>
    <source>
        <strain evidence="3">ChiGjej3B3-5194</strain>
    </source>
</reference>
<reference evidence="3" key="2">
    <citation type="journal article" date="2021" name="PeerJ">
        <title>Extensive microbial diversity within the chicken gut microbiome revealed by metagenomics and culture.</title>
        <authorList>
            <person name="Gilroy R."/>
            <person name="Ravi A."/>
            <person name="Getino M."/>
            <person name="Pursley I."/>
            <person name="Horton D.L."/>
            <person name="Alikhan N.F."/>
            <person name="Baker D."/>
            <person name="Gharbi K."/>
            <person name="Hall N."/>
            <person name="Watson M."/>
            <person name="Adriaenssens E.M."/>
            <person name="Foster-Nyarko E."/>
            <person name="Jarju S."/>
            <person name="Secka A."/>
            <person name="Antonio M."/>
            <person name="Oren A."/>
            <person name="Chaudhuri R.R."/>
            <person name="La Ragione R."/>
            <person name="Hildebrand F."/>
            <person name="Pallen M.J."/>
        </authorList>
    </citation>
    <scope>NUCLEOTIDE SEQUENCE</scope>
    <source>
        <strain evidence="3">ChiGjej3B3-5194</strain>
    </source>
</reference>
<feature type="region of interest" description="Disordered" evidence="1">
    <location>
        <begin position="144"/>
        <end position="176"/>
    </location>
</feature>
<feature type="compositionally biased region" description="Polar residues" evidence="1">
    <location>
        <begin position="152"/>
        <end position="163"/>
    </location>
</feature>
<gene>
    <name evidence="3" type="ORF">IAD02_02015</name>
</gene>
<comment type="caution">
    <text evidence="3">The sequence shown here is derived from an EMBL/GenBank/DDBJ whole genome shotgun (WGS) entry which is preliminary data.</text>
</comment>
<feature type="transmembrane region" description="Helical" evidence="2">
    <location>
        <begin position="12"/>
        <end position="33"/>
    </location>
</feature>
<keyword evidence="2" id="KW-1133">Transmembrane helix</keyword>
<evidence type="ECO:0000313" key="4">
    <source>
        <dbReference type="Proteomes" id="UP000886742"/>
    </source>
</evidence>
<keyword evidence="2" id="KW-0472">Membrane</keyword>
<accession>A0A9D1FFF2</accession>
<name>A0A9D1FFF2_9PROT</name>
<organism evidence="3 4">
    <name type="scientific">Candidatus Enterousia intestinigallinarum</name>
    <dbReference type="NCBI Taxonomy" id="2840790"/>
    <lineage>
        <taxon>Bacteria</taxon>
        <taxon>Pseudomonadati</taxon>
        <taxon>Pseudomonadota</taxon>
        <taxon>Alphaproteobacteria</taxon>
        <taxon>Candidatus Enterousia</taxon>
    </lineage>
</organism>
<evidence type="ECO:0000256" key="1">
    <source>
        <dbReference type="SAM" id="MobiDB-lite"/>
    </source>
</evidence>
<feature type="region of interest" description="Disordered" evidence="1">
    <location>
        <begin position="208"/>
        <end position="240"/>
    </location>
</feature>
<proteinExistence type="predicted"/>
<evidence type="ECO:0000256" key="2">
    <source>
        <dbReference type="SAM" id="Phobius"/>
    </source>
</evidence>
<feature type="region of interest" description="Disordered" evidence="1">
    <location>
        <begin position="104"/>
        <end position="126"/>
    </location>
</feature>
<feature type="transmembrane region" description="Helical" evidence="2">
    <location>
        <begin position="53"/>
        <end position="72"/>
    </location>
</feature>
<evidence type="ECO:0000313" key="3">
    <source>
        <dbReference type="EMBL" id="HIS70744.1"/>
    </source>
</evidence>
<dbReference type="EMBL" id="DVJI01000009">
    <property type="protein sequence ID" value="HIS70744.1"/>
    <property type="molecule type" value="Genomic_DNA"/>
</dbReference>